<feature type="domain" description="C2H2-type" evidence="2">
    <location>
        <begin position="183"/>
        <end position="208"/>
    </location>
</feature>
<dbReference type="AlphaFoldDB" id="A0A8E0RZP2"/>
<gene>
    <name evidence="3" type="ORF">FBUS_09565</name>
</gene>
<protein>
    <recommendedName>
        <fullName evidence="2">C2H2-type domain-containing protein</fullName>
    </recommendedName>
</protein>
<accession>A0A8E0RZP2</accession>
<reference evidence="3" key="1">
    <citation type="submission" date="2019-05" db="EMBL/GenBank/DDBJ databases">
        <title>Annotation for the trematode Fasciolopsis buski.</title>
        <authorList>
            <person name="Choi Y.-J."/>
        </authorList>
    </citation>
    <scope>NUCLEOTIDE SEQUENCE</scope>
    <source>
        <strain evidence="3">HT</strain>
        <tissue evidence="3">Whole worm</tissue>
    </source>
</reference>
<sequence>MVAVRKGRTNLVRSTSISHNFPQVFDFPETNELSNVTSLHPLSPGHHGNSPFRVPRLRSVSGSVSSPVDPVGSPHAFLDTDACSSRSWRLAESHPLFGATTPSRTAALTPHILWPPDDADMNHLASNEPNTNLDENDGQPDAASTSTEVTCPSCGFDLDESDSRRREWMSGVRALAYSKTDSIVCPMDGCAHVCSGRADLSSHLTTNHFPEVQNQLVRLIFACPLKDCQTVCPDEISFQSHFNRHLFGYLPGDLSGLFSSGPGVAAEAGTIANSVPASVIEPINSMAVQTVGPTNMIPKKTVVPDNNPVPEELAEQAATCTTSTPVRRSFALGERRHEVYLDLTDSGTDTGPLRSASTEPHVTYPDVGYTDMDDGSKNRRVTAATDTSNNAKETRALSDNSILVLRSSDEALLVSAPENGSAGSSDLIVGPDRPDTTTTPLIDPRQTGDSGSDRMHPGGLVMTDTAFPTSITFGGSKCLCVCTCSQFPIMYCTVLNFCLHRYPHFS</sequence>
<dbReference type="EMBL" id="LUCM01002454">
    <property type="protein sequence ID" value="KAA0197327.1"/>
    <property type="molecule type" value="Genomic_DNA"/>
</dbReference>
<feature type="domain" description="C2H2-type" evidence="2">
    <location>
        <begin position="221"/>
        <end position="245"/>
    </location>
</feature>
<proteinExistence type="predicted"/>
<comment type="caution">
    <text evidence="3">The sequence shown here is derived from an EMBL/GenBank/DDBJ whole genome shotgun (WGS) entry which is preliminary data.</text>
</comment>
<evidence type="ECO:0000313" key="3">
    <source>
        <dbReference type="EMBL" id="KAA0197327.1"/>
    </source>
</evidence>
<dbReference type="Proteomes" id="UP000728185">
    <property type="component" value="Unassembled WGS sequence"/>
</dbReference>
<evidence type="ECO:0000313" key="4">
    <source>
        <dbReference type="Proteomes" id="UP000728185"/>
    </source>
</evidence>
<feature type="region of interest" description="Disordered" evidence="1">
    <location>
        <begin position="416"/>
        <end position="455"/>
    </location>
</feature>
<dbReference type="SMART" id="SM00355">
    <property type="entry name" value="ZnF_C2H2"/>
    <property type="match status" value="2"/>
</dbReference>
<dbReference type="OrthoDB" id="6270588at2759"/>
<evidence type="ECO:0000259" key="2">
    <source>
        <dbReference type="SMART" id="SM00355"/>
    </source>
</evidence>
<feature type="region of interest" description="Disordered" evidence="1">
    <location>
        <begin position="343"/>
        <end position="377"/>
    </location>
</feature>
<dbReference type="InterPro" id="IPR013087">
    <property type="entry name" value="Znf_C2H2_type"/>
</dbReference>
<organism evidence="3 4">
    <name type="scientific">Fasciolopsis buskii</name>
    <dbReference type="NCBI Taxonomy" id="27845"/>
    <lineage>
        <taxon>Eukaryota</taxon>
        <taxon>Metazoa</taxon>
        <taxon>Spiralia</taxon>
        <taxon>Lophotrochozoa</taxon>
        <taxon>Platyhelminthes</taxon>
        <taxon>Trematoda</taxon>
        <taxon>Digenea</taxon>
        <taxon>Plagiorchiida</taxon>
        <taxon>Echinostomata</taxon>
        <taxon>Echinostomatoidea</taxon>
        <taxon>Fasciolidae</taxon>
        <taxon>Fasciolopsis</taxon>
    </lineage>
</organism>
<name>A0A8E0RZP2_9TREM</name>
<feature type="region of interest" description="Disordered" evidence="1">
    <location>
        <begin position="118"/>
        <end position="150"/>
    </location>
</feature>
<feature type="compositionally biased region" description="Polar residues" evidence="1">
    <location>
        <begin position="124"/>
        <end position="133"/>
    </location>
</feature>
<keyword evidence="4" id="KW-1185">Reference proteome</keyword>
<evidence type="ECO:0000256" key="1">
    <source>
        <dbReference type="SAM" id="MobiDB-lite"/>
    </source>
</evidence>
<feature type="compositionally biased region" description="Polar residues" evidence="1">
    <location>
        <begin position="345"/>
        <end position="360"/>
    </location>
</feature>